<evidence type="ECO:0000313" key="2">
    <source>
        <dbReference type="Proteomes" id="UP000886998"/>
    </source>
</evidence>
<proteinExistence type="predicted"/>
<keyword evidence="2" id="KW-1185">Reference proteome</keyword>
<protein>
    <submittedName>
        <fullName evidence="1">Uncharacterized protein</fullName>
    </submittedName>
</protein>
<comment type="caution">
    <text evidence="1">The sequence shown here is derived from an EMBL/GenBank/DDBJ whole genome shotgun (WGS) entry which is preliminary data.</text>
</comment>
<evidence type="ECO:0000313" key="1">
    <source>
        <dbReference type="EMBL" id="GFY58404.1"/>
    </source>
</evidence>
<dbReference type="AlphaFoldDB" id="A0A8X6XRY5"/>
<reference evidence="1" key="1">
    <citation type="submission" date="2020-08" db="EMBL/GenBank/DDBJ databases">
        <title>Multicomponent nature underlies the extraordinary mechanical properties of spider dragline silk.</title>
        <authorList>
            <person name="Kono N."/>
            <person name="Nakamura H."/>
            <person name="Mori M."/>
            <person name="Yoshida Y."/>
            <person name="Ohtoshi R."/>
            <person name="Malay A.D."/>
            <person name="Moran D.A.P."/>
            <person name="Tomita M."/>
            <person name="Numata K."/>
            <person name="Arakawa K."/>
        </authorList>
    </citation>
    <scope>NUCLEOTIDE SEQUENCE</scope>
</reference>
<dbReference type="EMBL" id="BMAV01012057">
    <property type="protein sequence ID" value="GFY58404.1"/>
    <property type="molecule type" value="Genomic_DNA"/>
</dbReference>
<organism evidence="1 2">
    <name type="scientific">Trichonephila inaurata madagascariensis</name>
    <dbReference type="NCBI Taxonomy" id="2747483"/>
    <lineage>
        <taxon>Eukaryota</taxon>
        <taxon>Metazoa</taxon>
        <taxon>Ecdysozoa</taxon>
        <taxon>Arthropoda</taxon>
        <taxon>Chelicerata</taxon>
        <taxon>Arachnida</taxon>
        <taxon>Araneae</taxon>
        <taxon>Araneomorphae</taxon>
        <taxon>Entelegynae</taxon>
        <taxon>Araneoidea</taxon>
        <taxon>Nephilidae</taxon>
        <taxon>Trichonephila</taxon>
        <taxon>Trichonephila inaurata</taxon>
    </lineage>
</organism>
<dbReference type="Proteomes" id="UP000886998">
    <property type="component" value="Unassembled WGS sequence"/>
</dbReference>
<name>A0A8X6XRY5_9ARAC</name>
<gene>
    <name evidence="1" type="ORF">TNIN_216571</name>
</gene>
<accession>A0A8X6XRY5</accession>
<sequence length="101" mass="11858">MKRKNYFWNINNIKFSNSKNQKPIEEEKDEISFVFHDVLRMVEDFCRKSVDLLMQTQTRILLDTTTLKCNNVPRVIPVGDSMLLSPFNSNLTAGLPLHCYY</sequence>